<feature type="transmembrane region" description="Helical" evidence="1">
    <location>
        <begin position="82"/>
        <end position="103"/>
    </location>
</feature>
<keyword evidence="3" id="KW-1185">Reference proteome</keyword>
<evidence type="ECO:0000313" key="2">
    <source>
        <dbReference type="EMBL" id="ROT47385.1"/>
    </source>
</evidence>
<keyword evidence="1" id="KW-1133">Transmembrane helix</keyword>
<organism evidence="2 3">
    <name type="scientific">Candidatus Cardinium hertigii</name>
    <dbReference type="NCBI Taxonomy" id="247481"/>
    <lineage>
        <taxon>Bacteria</taxon>
        <taxon>Pseudomonadati</taxon>
        <taxon>Bacteroidota</taxon>
        <taxon>Cytophagia</taxon>
        <taxon>Cytophagales</taxon>
        <taxon>Amoebophilaceae</taxon>
        <taxon>Candidatus Cardinium</taxon>
    </lineage>
</organism>
<dbReference type="EMBL" id="RARA01000024">
    <property type="protein sequence ID" value="ROT47385.1"/>
    <property type="molecule type" value="Genomic_DNA"/>
</dbReference>
<feature type="transmembrane region" description="Helical" evidence="1">
    <location>
        <begin position="109"/>
        <end position="130"/>
    </location>
</feature>
<feature type="transmembrane region" description="Helical" evidence="1">
    <location>
        <begin position="178"/>
        <end position="198"/>
    </location>
</feature>
<protein>
    <recommendedName>
        <fullName evidence="4">VUT family protein</fullName>
    </recommendedName>
</protein>
<keyword evidence="1" id="KW-0472">Membrane</keyword>
<proteinExistence type="predicted"/>
<name>A0A3N2QC65_9BACT</name>
<comment type="caution">
    <text evidence="2">The sequence shown here is derived from an EMBL/GenBank/DDBJ whole genome shotgun (WGS) entry which is preliminary data.</text>
</comment>
<feature type="transmembrane region" description="Helical" evidence="1">
    <location>
        <begin position="54"/>
        <end position="75"/>
    </location>
</feature>
<evidence type="ECO:0000313" key="3">
    <source>
        <dbReference type="Proteomes" id="UP000270927"/>
    </source>
</evidence>
<evidence type="ECO:0008006" key="4">
    <source>
        <dbReference type="Google" id="ProtNLM"/>
    </source>
</evidence>
<dbReference type="Proteomes" id="UP000270927">
    <property type="component" value="Unassembled WGS sequence"/>
</dbReference>
<sequence length="249" mass="28663">MTPLDERIQFISSIEIIMDKNINHHNNIYNNIFYVIATSLLFAFTLSINFSIKIVYCALCSTFLALTVNCLSALWGSKKATLSVIGCVGITFCTLYDMQYHMYGKPIQGLITISLLSICISSCMGLKIFLKLKTRYSFPVSNIISSCVYAFVDGFIMAIFFINKFPIHSVFAKFYQEIAYKGIFGLAVYLLLLVLFYFKRIIIKYFRAQDRLLSRSTYSFSGGYCNRKQKFYKRKKSISKCYVKALKRT</sequence>
<dbReference type="AlphaFoldDB" id="A0A3N2QC65"/>
<evidence type="ECO:0000256" key="1">
    <source>
        <dbReference type="SAM" id="Phobius"/>
    </source>
</evidence>
<reference evidence="2 3" key="1">
    <citation type="submission" date="2018-09" db="EMBL/GenBank/DDBJ databases">
        <title>Comparative Genomics of Wolbachia-Cardinium Dual Endosymbiosis in a Plant-Parasitic Nematode.</title>
        <authorList>
            <person name="Brown A.M.V."/>
            <person name="Wasala S.K."/>
            <person name="Howe D.K."/>
            <person name="Peetz A.B."/>
            <person name="Zasada I.A."/>
            <person name="Denver D.R."/>
        </authorList>
    </citation>
    <scope>NUCLEOTIDE SEQUENCE [LARGE SCALE GENOMIC DNA]</scope>
    <source>
        <strain evidence="2 3">Pp_1</strain>
    </source>
</reference>
<feature type="transmembrane region" description="Helical" evidence="1">
    <location>
        <begin position="142"/>
        <end position="162"/>
    </location>
</feature>
<keyword evidence="1" id="KW-0812">Transmembrane</keyword>
<gene>
    <name evidence="2" type="ORF">EDM02_03040</name>
</gene>
<accession>A0A3N2QC65</accession>
<feature type="transmembrane region" description="Helical" evidence="1">
    <location>
        <begin position="28"/>
        <end position="48"/>
    </location>
</feature>